<reference evidence="2" key="1">
    <citation type="submission" date="2021-01" db="EMBL/GenBank/DDBJ databases">
        <title>Caligus Genome Assembly.</title>
        <authorList>
            <person name="Gallardo-Escarate C."/>
        </authorList>
    </citation>
    <scope>NUCLEOTIDE SEQUENCE [LARGE SCALE GENOMIC DNA]</scope>
</reference>
<organism evidence="1 2">
    <name type="scientific">Caligus rogercresseyi</name>
    <name type="common">Sea louse</name>
    <dbReference type="NCBI Taxonomy" id="217165"/>
    <lineage>
        <taxon>Eukaryota</taxon>
        <taxon>Metazoa</taxon>
        <taxon>Ecdysozoa</taxon>
        <taxon>Arthropoda</taxon>
        <taxon>Crustacea</taxon>
        <taxon>Multicrustacea</taxon>
        <taxon>Hexanauplia</taxon>
        <taxon>Copepoda</taxon>
        <taxon>Siphonostomatoida</taxon>
        <taxon>Caligidae</taxon>
        <taxon>Caligus</taxon>
    </lineage>
</organism>
<proteinExistence type="predicted"/>
<gene>
    <name evidence="1" type="ORF">FKW44_023781</name>
</gene>
<sequence length="85" mass="9698">MVFLPICKRSSRVSNKKYSSSTNVWVRCYGRRRSKWIPGTLVESVGTTVWKVKCEDVIFKRPFNQLRPRKTFESAPSSTASLIGG</sequence>
<protein>
    <submittedName>
        <fullName evidence="1">Uncharacterized protein</fullName>
    </submittedName>
</protein>
<name>A0A7T8JUZ9_CALRO</name>
<keyword evidence="2" id="KW-1185">Reference proteome</keyword>
<dbReference type="Proteomes" id="UP000595437">
    <property type="component" value="Chromosome 18"/>
</dbReference>
<accession>A0A7T8JUZ9</accession>
<dbReference type="EMBL" id="CP045907">
    <property type="protein sequence ID" value="QQP35529.1"/>
    <property type="molecule type" value="Genomic_DNA"/>
</dbReference>
<evidence type="ECO:0000313" key="1">
    <source>
        <dbReference type="EMBL" id="QQP35529.1"/>
    </source>
</evidence>
<evidence type="ECO:0000313" key="2">
    <source>
        <dbReference type="Proteomes" id="UP000595437"/>
    </source>
</evidence>
<dbReference type="AlphaFoldDB" id="A0A7T8JUZ9"/>